<dbReference type="RefSeq" id="XP_025464562.1">
    <property type="nucleotide sequence ID" value="XM_025613421.1"/>
</dbReference>
<dbReference type="EMBL" id="MSFK01000025">
    <property type="protein sequence ID" value="PWY78050.1"/>
    <property type="molecule type" value="Genomic_DNA"/>
</dbReference>
<name>A0A317W1K3_9EURO</name>
<proteinExistence type="predicted"/>
<dbReference type="GeneID" id="37115564"/>
<keyword evidence="2" id="KW-1185">Reference proteome</keyword>
<dbReference type="Proteomes" id="UP000246702">
    <property type="component" value="Unassembled WGS sequence"/>
</dbReference>
<organism evidence="1 2">
    <name type="scientific">Aspergillus sclerotioniger CBS 115572</name>
    <dbReference type="NCBI Taxonomy" id="1450535"/>
    <lineage>
        <taxon>Eukaryota</taxon>
        <taxon>Fungi</taxon>
        <taxon>Dikarya</taxon>
        <taxon>Ascomycota</taxon>
        <taxon>Pezizomycotina</taxon>
        <taxon>Eurotiomycetes</taxon>
        <taxon>Eurotiomycetidae</taxon>
        <taxon>Eurotiales</taxon>
        <taxon>Aspergillaceae</taxon>
        <taxon>Aspergillus</taxon>
        <taxon>Aspergillus subgen. Circumdati</taxon>
    </lineage>
</organism>
<sequence>MSSTDEPAPNVQELQSLINGRLQAQGYEERIVTDEIRTYWVGPRNEIVKLQRILAVIPTDEEKSTLRKILSAWMNDQRENKPQYDPFRGFLQDGYRVQFFVERRREEGAPVEADCLEDLRLDPNNPAKLEYDTRDKDDKKIIERWLKQEARRNPPSNADRTFTDNAKYNEIFDIHFLRYFDLQIRNGLVWGE</sequence>
<comment type="caution">
    <text evidence="1">The sequence shown here is derived from an EMBL/GenBank/DDBJ whole genome shotgun (WGS) entry which is preliminary data.</text>
</comment>
<accession>A0A317W1K3</accession>
<protein>
    <submittedName>
        <fullName evidence="1">Uncharacterized protein</fullName>
    </submittedName>
</protein>
<evidence type="ECO:0000313" key="1">
    <source>
        <dbReference type="EMBL" id="PWY78050.1"/>
    </source>
</evidence>
<gene>
    <name evidence="1" type="ORF">BO94DRAFT_548850</name>
</gene>
<evidence type="ECO:0000313" key="2">
    <source>
        <dbReference type="Proteomes" id="UP000246702"/>
    </source>
</evidence>
<dbReference type="OrthoDB" id="4506340at2759"/>
<reference evidence="1 2" key="1">
    <citation type="submission" date="2016-12" db="EMBL/GenBank/DDBJ databases">
        <title>The genomes of Aspergillus section Nigri reveals drivers in fungal speciation.</title>
        <authorList>
            <consortium name="DOE Joint Genome Institute"/>
            <person name="Vesth T.C."/>
            <person name="Nybo J."/>
            <person name="Theobald S."/>
            <person name="Brandl J."/>
            <person name="Frisvad J.C."/>
            <person name="Nielsen K.F."/>
            <person name="Lyhne E.K."/>
            <person name="Kogle M.E."/>
            <person name="Kuo A."/>
            <person name="Riley R."/>
            <person name="Clum A."/>
            <person name="Nolan M."/>
            <person name="Lipzen A."/>
            <person name="Salamov A."/>
            <person name="Henrissat B."/>
            <person name="Wiebenga A."/>
            <person name="De Vries R.P."/>
            <person name="Grigoriev I.V."/>
            <person name="Mortensen U.H."/>
            <person name="Andersen M.R."/>
            <person name="Baker S.E."/>
        </authorList>
    </citation>
    <scope>NUCLEOTIDE SEQUENCE [LARGE SCALE GENOMIC DNA]</scope>
    <source>
        <strain evidence="1 2">CBS 115572</strain>
    </source>
</reference>
<dbReference type="AlphaFoldDB" id="A0A317W1K3"/>